<evidence type="ECO:0000313" key="3">
    <source>
        <dbReference type="Proteomes" id="UP001216253"/>
    </source>
</evidence>
<protein>
    <submittedName>
        <fullName evidence="2">Uncharacterized protein</fullName>
    </submittedName>
</protein>
<feature type="transmembrane region" description="Helical" evidence="1">
    <location>
        <begin position="53"/>
        <end position="72"/>
    </location>
</feature>
<keyword evidence="1" id="KW-0472">Membrane</keyword>
<proteinExistence type="predicted"/>
<evidence type="ECO:0000313" key="2">
    <source>
        <dbReference type="EMBL" id="MDE8651349.1"/>
    </source>
</evidence>
<sequence>MRLAATITMMVILVLFAMRRGSGPERCVAAILSASLLFSLIRVMLRGPDDFTGLDPILVTIDFAVFAGVLWVALRANRVWPLVIAAMQLIVLLAHGYTLLKIGANQVYWAMMAFPQYIQMVALGIGIFCHLLRRARVGRYRDWRVD</sequence>
<feature type="transmembrane region" description="Helical" evidence="1">
    <location>
        <begin position="106"/>
        <end position="132"/>
    </location>
</feature>
<name>A0ABT5WMS4_9SPHN</name>
<organism evidence="2 3">
    <name type="scientific">Novosphingobium album</name>
    <name type="common">ex Liu et al. 2023</name>
    <dbReference type="NCBI Taxonomy" id="3031130"/>
    <lineage>
        <taxon>Bacteria</taxon>
        <taxon>Pseudomonadati</taxon>
        <taxon>Pseudomonadota</taxon>
        <taxon>Alphaproteobacteria</taxon>
        <taxon>Sphingomonadales</taxon>
        <taxon>Sphingomonadaceae</taxon>
        <taxon>Novosphingobium</taxon>
    </lineage>
</organism>
<accession>A0ABT5WMS4</accession>
<gene>
    <name evidence="2" type="ORF">PYV00_06395</name>
</gene>
<keyword evidence="1" id="KW-1133">Transmembrane helix</keyword>
<keyword evidence="3" id="KW-1185">Reference proteome</keyword>
<reference evidence="2 3" key="1">
    <citation type="submission" date="2023-03" db="EMBL/GenBank/DDBJ databases">
        <title>NovoSphingobium album sp. nov. isolated from polycyclic aromatic hydrocarbons- and heavy-metal polluted soil.</title>
        <authorList>
            <person name="Liu Z."/>
            <person name="Wang K."/>
        </authorList>
    </citation>
    <scope>NUCLEOTIDE SEQUENCE [LARGE SCALE GENOMIC DNA]</scope>
    <source>
        <strain evidence="2 3">H3SJ31-1</strain>
    </source>
</reference>
<dbReference type="Proteomes" id="UP001216253">
    <property type="component" value="Unassembled WGS sequence"/>
</dbReference>
<keyword evidence="1" id="KW-0812">Transmembrane</keyword>
<comment type="caution">
    <text evidence="2">The sequence shown here is derived from an EMBL/GenBank/DDBJ whole genome shotgun (WGS) entry which is preliminary data.</text>
</comment>
<dbReference type="EMBL" id="JARESE010000015">
    <property type="protein sequence ID" value="MDE8651349.1"/>
    <property type="molecule type" value="Genomic_DNA"/>
</dbReference>
<feature type="transmembrane region" description="Helical" evidence="1">
    <location>
        <begin position="79"/>
        <end position="100"/>
    </location>
</feature>
<evidence type="ECO:0000256" key="1">
    <source>
        <dbReference type="SAM" id="Phobius"/>
    </source>
</evidence>